<dbReference type="InterPro" id="IPR013786">
    <property type="entry name" value="AcylCoA_DH/ox_N"/>
</dbReference>
<sequence length="637" mass="71895">MPEIQIDFKKLGKGVQIAEAQREAAKHTGFMSSVFRGRPDFSLIIPWPKRSWEDIKKESAVIDLIYNFFEDVDPAIVNGEKDIPWSLIEQMSEMGFFRLKVPEVLGGMGLSQTSYTNIIAYLSSRCPAIAIVVSADNTIGAKFPVLHLGTEAQKAKYLPRLCRWPSAFCFTEKDVGSDPARMRTYAMRVRNQEGNVAGYKITGEKWYATNSVLNGTEPLSEYLAVVARIVDAPEDLDNESLAPCFGLFVVSTATEGFSIKQRTQFLGMHGIFNGILIFKNMAVDKEELIGGEGMGFKIALQGLNTGRIAIGGSCTAIAKQALSIINWWAKERKQWGRAIGEWELIGSGMCAVGAANIFAMEAMTMFACARVDQKLDSRLEAAICKVMASEWGWTVIDNMMQARGGRGYETGDSLSQRELTTAVDRIFRDSRPNRIFEGSTQILSQWVIREGLDDYLKRGAPFFKKGMYWKKFKAAVSFGSQYLKSFFPKSLRISSYAWFDSHGIDIREVPRCCRKHLKFVERSSRRLSRAIIWLSAKYRDKMMVKQLTLARLYAIASELYAMTAACSYALHWDYEKYGDLVDLFCRQSARRVNDAFRDLWDNDDSAARKVAKKVLNKEYPLLEKGAATVEDIWMKNC</sequence>
<dbReference type="Proteomes" id="UP000177690">
    <property type="component" value="Unassembled WGS sequence"/>
</dbReference>
<keyword evidence="5" id="KW-0560">Oxidoreductase</keyword>
<dbReference type="SUPFAM" id="SSF56645">
    <property type="entry name" value="Acyl-CoA dehydrogenase NM domain-like"/>
    <property type="match status" value="1"/>
</dbReference>
<protein>
    <recommendedName>
        <fullName evidence="11">Acyl-CoA dehydrogenase</fullName>
    </recommendedName>
</protein>
<dbReference type="Pfam" id="PF02770">
    <property type="entry name" value="Acyl-CoA_dh_M"/>
    <property type="match status" value="1"/>
</dbReference>
<evidence type="ECO:0000256" key="3">
    <source>
        <dbReference type="ARBA" id="ARBA00022630"/>
    </source>
</evidence>
<dbReference type="Gene3D" id="1.20.140.10">
    <property type="entry name" value="Butyryl-CoA Dehydrogenase, subunit A, domain 3"/>
    <property type="match status" value="2"/>
</dbReference>
<organism evidence="9 10">
    <name type="scientific">Candidatus Harrisonbacteria bacterium RIFCSPLOWO2_02_FULL_41_13b</name>
    <dbReference type="NCBI Taxonomy" id="1798409"/>
    <lineage>
        <taxon>Bacteria</taxon>
        <taxon>Candidatus Harrisoniibacteriota</taxon>
    </lineage>
</organism>
<dbReference type="InterPro" id="IPR037069">
    <property type="entry name" value="AcylCoA_DH/ox_N_sf"/>
</dbReference>
<dbReference type="InterPro" id="IPR006091">
    <property type="entry name" value="Acyl-CoA_Oxase/DH_mid-dom"/>
</dbReference>
<keyword evidence="3 5" id="KW-0285">Flavoprotein</keyword>
<dbReference type="EMBL" id="MHJL01000006">
    <property type="protein sequence ID" value="OGY68175.1"/>
    <property type="molecule type" value="Genomic_DNA"/>
</dbReference>
<evidence type="ECO:0000259" key="8">
    <source>
        <dbReference type="Pfam" id="PF02771"/>
    </source>
</evidence>
<gene>
    <name evidence="9" type="ORF">A3I24_00895</name>
</gene>
<accession>A0A1G1ZUP2</accession>
<evidence type="ECO:0000256" key="4">
    <source>
        <dbReference type="ARBA" id="ARBA00022827"/>
    </source>
</evidence>
<dbReference type="GO" id="GO:0050660">
    <property type="term" value="F:flavin adenine dinucleotide binding"/>
    <property type="evidence" value="ECO:0007669"/>
    <property type="project" value="InterPro"/>
</dbReference>
<evidence type="ECO:0000256" key="5">
    <source>
        <dbReference type="RuleBase" id="RU362125"/>
    </source>
</evidence>
<dbReference type="SUPFAM" id="SSF47203">
    <property type="entry name" value="Acyl-CoA dehydrogenase C-terminal domain-like"/>
    <property type="match status" value="1"/>
</dbReference>
<dbReference type="PANTHER" id="PTHR43884:SF12">
    <property type="entry name" value="ISOVALERYL-COA DEHYDROGENASE, MITOCHONDRIAL-RELATED"/>
    <property type="match status" value="1"/>
</dbReference>
<dbReference type="InterPro" id="IPR046373">
    <property type="entry name" value="Acyl-CoA_Oxase/DH_mid-dom_sf"/>
</dbReference>
<evidence type="ECO:0008006" key="11">
    <source>
        <dbReference type="Google" id="ProtNLM"/>
    </source>
</evidence>
<feature type="domain" description="Acyl-CoA dehydrogenase/oxidase N-terminal" evidence="8">
    <location>
        <begin position="79"/>
        <end position="163"/>
    </location>
</feature>
<evidence type="ECO:0000259" key="6">
    <source>
        <dbReference type="Pfam" id="PF00441"/>
    </source>
</evidence>
<dbReference type="InterPro" id="IPR036250">
    <property type="entry name" value="AcylCo_DH-like_C"/>
</dbReference>
<dbReference type="PANTHER" id="PTHR43884">
    <property type="entry name" value="ACYL-COA DEHYDROGENASE"/>
    <property type="match status" value="1"/>
</dbReference>
<evidence type="ECO:0000313" key="10">
    <source>
        <dbReference type="Proteomes" id="UP000177690"/>
    </source>
</evidence>
<evidence type="ECO:0000256" key="2">
    <source>
        <dbReference type="ARBA" id="ARBA00009347"/>
    </source>
</evidence>
<keyword evidence="4 5" id="KW-0274">FAD</keyword>
<dbReference type="STRING" id="1798409.A3I24_00895"/>
<comment type="similarity">
    <text evidence="2 5">Belongs to the acyl-CoA dehydrogenase family.</text>
</comment>
<comment type="caution">
    <text evidence="9">The sequence shown here is derived from an EMBL/GenBank/DDBJ whole genome shotgun (WGS) entry which is preliminary data.</text>
</comment>
<dbReference type="GO" id="GO:0003995">
    <property type="term" value="F:acyl-CoA dehydrogenase activity"/>
    <property type="evidence" value="ECO:0007669"/>
    <property type="project" value="TreeGrafter"/>
</dbReference>
<dbReference type="Gene3D" id="1.10.540.10">
    <property type="entry name" value="Acyl-CoA dehydrogenase/oxidase, N-terminal domain"/>
    <property type="match status" value="1"/>
</dbReference>
<proteinExistence type="inferred from homology"/>
<dbReference type="AlphaFoldDB" id="A0A1G1ZUP2"/>
<dbReference type="Pfam" id="PF00441">
    <property type="entry name" value="Acyl-CoA_dh_1"/>
    <property type="match status" value="1"/>
</dbReference>
<evidence type="ECO:0000256" key="1">
    <source>
        <dbReference type="ARBA" id="ARBA00001974"/>
    </source>
</evidence>
<evidence type="ECO:0000313" key="9">
    <source>
        <dbReference type="EMBL" id="OGY68175.1"/>
    </source>
</evidence>
<reference evidence="9 10" key="1">
    <citation type="journal article" date="2016" name="Nat. Commun.">
        <title>Thousands of microbial genomes shed light on interconnected biogeochemical processes in an aquifer system.</title>
        <authorList>
            <person name="Anantharaman K."/>
            <person name="Brown C.T."/>
            <person name="Hug L.A."/>
            <person name="Sharon I."/>
            <person name="Castelle C.J."/>
            <person name="Probst A.J."/>
            <person name="Thomas B.C."/>
            <person name="Singh A."/>
            <person name="Wilkins M.J."/>
            <person name="Karaoz U."/>
            <person name="Brodie E.L."/>
            <person name="Williams K.H."/>
            <person name="Hubbard S.S."/>
            <person name="Banfield J.F."/>
        </authorList>
    </citation>
    <scope>NUCLEOTIDE SEQUENCE [LARGE SCALE GENOMIC DNA]</scope>
</reference>
<name>A0A1G1ZUP2_9BACT</name>
<dbReference type="InterPro" id="IPR009075">
    <property type="entry name" value="AcylCo_DH/oxidase_C"/>
</dbReference>
<comment type="cofactor">
    <cofactor evidence="1 5">
        <name>FAD</name>
        <dbReference type="ChEBI" id="CHEBI:57692"/>
    </cofactor>
</comment>
<evidence type="ECO:0000259" key="7">
    <source>
        <dbReference type="Pfam" id="PF02770"/>
    </source>
</evidence>
<feature type="domain" description="Acyl-CoA dehydrogenase/oxidase C-terminal" evidence="6">
    <location>
        <begin position="293"/>
        <end position="449"/>
    </location>
</feature>
<dbReference type="Pfam" id="PF02771">
    <property type="entry name" value="Acyl-CoA_dh_N"/>
    <property type="match status" value="1"/>
</dbReference>
<feature type="domain" description="Acyl-CoA oxidase/dehydrogenase middle" evidence="7">
    <location>
        <begin position="167"/>
        <end position="281"/>
    </location>
</feature>
<dbReference type="Gene3D" id="2.40.110.10">
    <property type="entry name" value="Butyryl-CoA Dehydrogenase, subunit A, domain 2"/>
    <property type="match status" value="1"/>
</dbReference>
<dbReference type="InterPro" id="IPR009100">
    <property type="entry name" value="AcylCoA_DH/oxidase_NM_dom_sf"/>
</dbReference>